<keyword evidence="5" id="KW-0812">Transmembrane</keyword>
<feature type="signal peptide" evidence="6">
    <location>
        <begin position="1"/>
        <end position="27"/>
    </location>
</feature>
<dbReference type="Pfam" id="PF08341">
    <property type="entry name" value="TED"/>
    <property type="match status" value="1"/>
</dbReference>
<keyword evidence="3 6" id="KW-0732">Signal</keyword>
<feature type="domain" description="SpaA-like prealbumin fold" evidence="8">
    <location>
        <begin position="596"/>
        <end position="693"/>
    </location>
</feature>
<evidence type="ECO:0000313" key="10">
    <source>
        <dbReference type="Proteomes" id="UP000034076"/>
    </source>
</evidence>
<dbReference type="InterPro" id="IPR041033">
    <property type="entry name" value="SpaA_PFL_dom_1"/>
</dbReference>
<protein>
    <submittedName>
        <fullName evidence="9">Uncharacterized protein</fullName>
    </submittedName>
</protein>
<dbReference type="OrthoDB" id="9804660at2"/>
<dbReference type="Proteomes" id="UP000034076">
    <property type="component" value="Unassembled WGS sequence"/>
</dbReference>
<dbReference type="PANTHER" id="PTHR36108">
    <property type="entry name" value="COLOSSIN-B-RELATED"/>
    <property type="match status" value="1"/>
</dbReference>
<keyword evidence="5" id="KW-0472">Membrane</keyword>
<dbReference type="InterPro" id="IPR013552">
    <property type="entry name" value="Thioester_dom"/>
</dbReference>
<evidence type="ECO:0000256" key="3">
    <source>
        <dbReference type="ARBA" id="ARBA00022729"/>
    </source>
</evidence>
<keyword evidence="5" id="KW-1133">Transmembrane helix</keyword>
<dbReference type="PATRIC" id="fig|270498.16.peg.1678"/>
<comment type="caution">
    <text evidence="9">The sequence shown here is derived from an EMBL/GenBank/DDBJ whole genome shotgun (WGS) entry which is preliminary data.</text>
</comment>
<feature type="region of interest" description="Disordered" evidence="4">
    <location>
        <begin position="1069"/>
        <end position="1099"/>
    </location>
</feature>
<keyword evidence="10" id="KW-1185">Reference proteome</keyword>
<feature type="domain" description="SpaA-like prealbumin fold" evidence="8">
    <location>
        <begin position="762"/>
        <end position="821"/>
    </location>
</feature>
<feature type="domain" description="Thioester" evidence="7">
    <location>
        <begin position="78"/>
        <end position="161"/>
    </location>
</feature>
<feature type="chain" id="PRO_5018269244" evidence="6">
    <location>
        <begin position="28"/>
        <end position="1217"/>
    </location>
</feature>
<evidence type="ECO:0000256" key="2">
    <source>
        <dbReference type="ARBA" id="ARBA00022525"/>
    </source>
</evidence>
<feature type="domain" description="SpaA-like prealbumin fold" evidence="8">
    <location>
        <begin position="514"/>
        <end position="584"/>
    </location>
</feature>
<evidence type="ECO:0000259" key="8">
    <source>
        <dbReference type="Pfam" id="PF17802"/>
    </source>
</evidence>
<dbReference type="PANTHER" id="PTHR36108:SF13">
    <property type="entry name" value="COLOSSIN-B-RELATED"/>
    <property type="match status" value="1"/>
</dbReference>
<proteinExistence type="inferred from homology"/>
<evidence type="ECO:0000256" key="6">
    <source>
        <dbReference type="SAM" id="SignalP"/>
    </source>
</evidence>
<evidence type="ECO:0000256" key="1">
    <source>
        <dbReference type="ARBA" id="ARBA00007257"/>
    </source>
</evidence>
<feature type="compositionally biased region" description="Low complexity" evidence="4">
    <location>
        <begin position="1083"/>
        <end position="1094"/>
    </location>
</feature>
<dbReference type="Pfam" id="PF17802">
    <property type="entry name" value="SpaA"/>
    <property type="match status" value="7"/>
</dbReference>
<dbReference type="RefSeq" id="WP_046442608.1">
    <property type="nucleotide sequence ID" value="NZ_LAYJ01000061.1"/>
</dbReference>
<dbReference type="InterPro" id="IPR013783">
    <property type="entry name" value="Ig-like_fold"/>
</dbReference>
<keyword evidence="2" id="KW-0964">Secreted</keyword>
<organism evidence="9 10">
    <name type="scientific">Christensenella hongkongensis</name>
    <dbReference type="NCBI Taxonomy" id="270498"/>
    <lineage>
        <taxon>Bacteria</taxon>
        <taxon>Bacillati</taxon>
        <taxon>Bacillota</taxon>
        <taxon>Clostridia</taxon>
        <taxon>Christensenellales</taxon>
        <taxon>Christensenellaceae</taxon>
        <taxon>Christensenella</taxon>
    </lineage>
</organism>
<dbReference type="EMBL" id="LAYJ01000061">
    <property type="protein sequence ID" value="KKI51853.1"/>
    <property type="molecule type" value="Genomic_DNA"/>
</dbReference>
<dbReference type="AlphaFoldDB" id="A0A0M2NI56"/>
<dbReference type="STRING" id="270498.CHK_0666"/>
<feature type="domain" description="SpaA-like prealbumin fold" evidence="8">
    <location>
        <begin position="406"/>
        <end position="473"/>
    </location>
</feature>
<comment type="similarity">
    <text evidence="1">Belongs to the serine-aspartate repeat-containing protein (SDr) family.</text>
</comment>
<feature type="domain" description="SpaA-like prealbumin fold" evidence="8">
    <location>
        <begin position="306"/>
        <end position="386"/>
    </location>
</feature>
<feature type="transmembrane region" description="Helical" evidence="5">
    <location>
        <begin position="1191"/>
        <end position="1211"/>
    </location>
</feature>
<sequence length="1217" mass="133160">MKKGKRIIAFIIMLVMVIVAFPLSAFALDSGATFHYTHHSQYEYTFGPSFPPPFNVTDGYYKEWSTFHMTTNAGDTKIAYCLQYGVTVAQGSKYECTADYDDLADWQKELIRRTLVLGYNDHTGALYGGDWLDNAMATQGLIWIIASSQIDDPNEERIIDALLGCNPTARGIYDDLKSNVENYDTKPSFDGNEIELKYNPINKRFETTINDANGALRYYDFSASGVTFTRSGNTLHISTANMFDNVEATATKELPTDEFPTIINGSPEYWIHNKYQNLVSLSPVSEGGETMSVTSSFKLKTEKVGNIRVVKRSEDGAIAGMQFRITGNGVDRTVTTANDGTITTEGLLANLNYTVAEVGTANRYVQPAAQTVRVLPGQTSSVTFSNVLKKFNIVVTKSDAETGTPKDTDATLDGAEYALYDSAGQLIDYIVANGRTATSKLIPLQTVKVVEKKPPTGYNLNSSPYTVTPNFAGQTIEIGRADVGVTDTVIKGQAAFVKFADVPLTGDSDDGGIKQPLPNVEFKLSLVSTGKEICRVKTDENGYAITPMLNYGRYLCEEIPSDANAGYKLIDPFEIEITTQGKIYRYILEDEAYNSEVKIIKRDAETGQPVQAETKFKIMDGTDNWVVQKINYPTPTEIDTFTTAFDGSLVLPEPLRPGDFELYEVEAPHGYTISPDPIPFTITAENHAAVLEVESHNEPVKGTITVLKQGESLTGFAETEDEEYGTVYNPVYSLTGIPGTVYDVVAVTDIVTPDGTTRANAGDVLDTITTGADGRATSNNLLYIGSYQLIEKSVPAPLVLDPTPIPFEITYEDQDTQIVATKAETINARQKAVITLKKECETTLNQTYDPYPDIKLGLFSRDEITGTDGAVLLPKDALLEVIKLDENGAATINTDLPCGYKWYIKELQAGKGYVLNGLEYDFAFDYAGMETPTVEIAVNDGDPIPNDLMHGSIKITKAAEDGKIEGISFKITGVSLTGVPYESVFETDEKGEIKIPVLLAGRYKITEVRNERTAGYIEPGSQTVEVTHSGMVAANFENILLHGNVKIIKTDEADNRLNGAVFGLFKIEDTTEQPEAEPTASGTAEPTNAPTPETSLKGSGGKLIQEFTITENGEYTITGLPYAHYYIKELQPPDESYQLNEVEYKFSPIHDGETVEIAVINEKIPPAEPENPEELPRQAGNPPKTGDDTNILLYILLAVIGGGALAIWIVGRKKNIF</sequence>
<feature type="domain" description="SpaA-like prealbumin fold" evidence="8">
    <location>
        <begin position="1043"/>
        <end position="1163"/>
    </location>
</feature>
<feature type="domain" description="SpaA-like prealbumin fold" evidence="8">
    <location>
        <begin position="951"/>
        <end position="1037"/>
    </location>
</feature>
<name>A0A0M2NI56_9FIRM</name>
<evidence type="ECO:0000313" key="9">
    <source>
        <dbReference type="EMBL" id="KKI51853.1"/>
    </source>
</evidence>
<accession>A0A0M2NI56</accession>
<gene>
    <name evidence="9" type="ORF">CHK_0666</name>
</gene>
<reference evidence="9 10" key="1">
    <citation type="submission" date="2015-04" db="EMBL/GenBank/DDBJ databases">
        <title>Draft genome sequence of bacteremic isolate Catabacter hongkongensis type strain HKU16T.</title>
        <authorList>
            <person name="Lau S.K."/>
            <person name="Teng J.L."/>
            <person name="Huang Y."/>
            <person name="Curreem S.O."/>
            <person name="Tsui S.K."/>
            <person name="Woo P.C."/>
        </authorList>
    </citation>
    <scope>NUCLEOTIDE SEQUENCE [LARGE SCALE GENOMIC DNA]</scope>
    <source>
        <strain evidence="9 10">HKU16</strain>
    </source>
</reference>
<evidence type="ECO:0000259" key="7">
    <source>
        <dbReference type="Pfam" id="PF08341"/>
    </source>
</evidence>
<dbReference type="Gene3D" id="2.60.40.10">
    <property type="entry name" value="Immunoglobulins"/>
    <property type="match status" value="8"/>
</dbReference>
<evidence type="ECO:0000256" key="5">
    <source>
        <dbReference type="SAM" id="Phobius"/>
    </source>
</evidence>
<evidence type="ECO:0000256" key="4">
    <source>
        <dbReference type="SAM" id="MobiDB-lite"/>
    </source>
</evidence>